<dbReference type="Pfam" id="PF09411">
    <property type="entry name" value="PagL"/>
    <property type="match status" value="1"/>
</dbReference>
<dbReference type="Proteomes" id="UP000436694">
    <property type="component" value="Unassembled WGS sequence"/>
</dbReference>
<dbReference type="GO" id="GO:0016787">
    <property type="term" value="F:hydrolase activity"/>
    <property type="evidence" value="ECO:0007669"/>
    <property type="project" value="UniProtKB-KW"/>
</dbReference>
<evidence type="ECO:0000313" key="2">
    <source>
        <dbReference type="EMBL" id="MQY43643.1"/>
    </source>
</evidence>
<dbReference type="EMBL" id="WIXK01000007">
    <property type="protein sequence ID" value="MQY43643.1"/>
    <property type="molecule type" value="Genomic_DNA"/>
</dbReference>
<sequence>MKSLLMGAVFAAAIAGSAQAQSLVFGAGYSDFSETGSEDGFIAAVELHGKAFLERGNFSAGWGGVASIQETGDAFIGAGLVGKFQLQNRWFVETSVMPGAYFDNEEGNDLGSTFEIRSLLGVGRELRNGSAVSVSISHKSNASTAERNPGVNSFMLRWHKPL</sequence>
<evidence type="ECO:0000313" key="3">
    <source>
        <dbReference type="Proteomes" id="UP000436694"/>
    </source>
</evidence>
<keyword evidence="2" id="KW-0378">Hydrolase</keyword>
<comment type="caution">
    <text evidence="2">The sequence shown here is derived from an EMBL/GenBank/DDBJ whole genome shotgun (WGS) entry which is preliminary data.</text>
</comment>
<gene>
    <name evidence="2" type="ORF">GG681_13435</name>
</gene>
<protein>
    <submittedName>
        <fullName evidence="2">Acyloxyacyl hydrolase</fullName>
    </submittedName>
</protein>
<organism evidence="2 3">
    <name type="scientific">Tritonibacter aquimaris</name>
    <dbReference type="NCBI Taxonomy" id="2663379"/>
    <lineage>
        <taxon>Bacteria</taxon>
        <taxon>Pseudomonadati</taxon>
        <taxon>Pseudomonadota</taxon>
        <taxon>Alphaproteobacteria</taxon>
        <taxon>Rhodobacterales</taxon>
        <taxon>Paracoccaceae</taxon>
        <taxon>Tritonibacter</taxon>
    </lineage>
</organism>
<name>A0A844ARK1_9RHOB</name>
<dbReference type="Gene3D" id="2.40.160.20">
    <property type="match status" value="1"/>
</dbReference>
<feature type="chain" id="PRO_5032847869" evidence="1">
    <location>
        <begin position="21"/>
        <end position="162"/>
    </location>
</feature>
<reference evidence="2 3" key="1">
    <citation type="submission" date="2019-10" db="EMBL/GenBank/DDBJ databases">
        <title>Epibacterium sp. nov., isolated from seawater.</title>
        <authorList>
            <person name="Zhang X."/>
            <person name="Li N."/>
        </authorList>
    </citation>
    <scope>NUCLEOTIDE SEQUENCE [LARGE SCALE GENOMIC DNA]</scope>
    <source>
        <strain evidence="2 3">SM1969</strain>
    </source>
</reference>
<feature type="signal peptide" evidence="1">
    <location>
        <begin position="1"/>
        <end position="20"/>
    </location>
</feature>
<dbReference type="RefSeq" id="WP_153548543.1">
    <property type="nucleotide sequence ID" value="NZ_WIXK01000007.1"/>
</dbReference>
<proteinExistence type="predicted"/>
<dbReference type="InterPro" id="IPR018550">
    <property type="entry name" value="Lipid-A_deacylase-rel"/>
</dbReference>
<accession>A0A844ARK1</accession>
<keyword evidence="3" id="KW-1185">Reference proteome</keyword>
<keyword evidence="1" id="KW-0732">Signal</keyword>
<dbReference type="AlphaFoldDB" id="A0A844ARK1"/>
<evidence type="ECO:0000256" key="1">
    <source>
        <dbReference type="SAM" id="SignalP"/>
    </source>
</evidence>